<name>A0A6J6SA46_9ZZZZ</name>
<accession>A0A6J6SA46</accession>
<sequence length="38" mass="3860">MIPSVKPGKFSTSVVFISAPPAVTDPSKSNGASWARAA</sequence>
<gene>
    <name evidence="1" type="ORF">UFOPK2786_00226</name>
</gene>
<protein>
    <submittedName>
        <fullName evidence="1">Unannotated protein</fullName>
    </submittedName>
</protein>
<reference evidence="1" key="1">
    <citation type="submission" date="2020-05" db="EMBL/GenBank/DDBJ databases">
        <authorList>
            <person name="Chiriac C."/>
            <person name="Salcher M."/>
            <person name="Ghai R."/>
            <person name="Kavagutti S V."/>
        </authorList>
    </citation>
    <scope>NUCLEOTIDE SEQUENCE</scope>
</reference>
<dbReference type="EMBL" id="CAEZYW010000021">
    <property type="protein sequence ID" value="CAB4731761.1"/>
    <property type="molecule type" value="Genomic_DNA"/>
</dbReference>
<proteinExistence type="predicted"/>
<organism evidence="1">
    <name type="scientific">freshwater metagenome</name>
    <dbReference type="NCBI Taxonomy" id="449393"/>
    <lineage>
        <taxon>unclassified sequences</taxon>
        <taxon>metagenomes</taxon>
        <taxon>ecological metagenomes</taxon>
    </lineage>
</organism>
<dbReference type="AlphaFoldDB" id="A0A6J6SA46"/>
<evidence type="ECO:0000313" key="1">
    <source>
        <dbReference type="EMBL" id="CAB4731761.1"/>
    </source>
</evidence>